<dbReference type="SUPFAM" id="SSF56112">
    <property type="entry name" value="Protein kinase-like (PK-like)"/>
    <property type="match status" value="1"/>
</dbReference>
<dbReference type="Proteomes" id="UP000252586">
    <property type="component" value="Unassembled WGS sequence"/>
</dbReference>
<keyword evidence="3" id="KW-1185">Reference proteome</keyword>
<comment type="caution">
    <text evidence="2">The sequence shown here is derived from an EMBL/GenBank/DDBJ whole genome shotgun (WGS) entry which is preliminary data.</text>
</comment>
<organism evidence="2 3">
    <name type="scientific">Nocardia puris</name>
    <dbReference type="NCBI Taxonomy" id="208602"/>
    <lineage>
        <taxon>Bacteria</taxon>
        <taxon>Bacillati</taxon>
        <taxon>Actinomycetota</taxon>
        <taxon>Actinomycetes</taxon>
        <taxon>Mycobacteriales</taxon>
        <taxon>Nocardiaceae</taxon>
        <taxon>Nocardia</taxon>
    </lineage>
</organism>
<dbReference type="AlphaFoldDB" id="A0A366DV07"/>
<evidence type="ECO:0000313" key="2">
    <source>
        <dbReference type="EMBL" id="RBO93926.1"/>
    </source>
</evidence>
<dbReference type="GO" id="GO:0016740">
    <property type="term" value="F:transferase activity"/>
    <property type="evidence" value="ECO:0007669"/>
    <property type="project" value="UniProtKB-KW"/>
</dbReference>
<feature type="domain" description="Aminoglycoside phosphotransferase" evidence="1">
    <location>
        <begin position="36"/>
        <end position="234"/>
    </location>
</feature>
<dbReference type="Gene3D" id="3.90.1200.10">
    <property type="match status" value="1"/>
</dbReference>
<dbReference type="STRING" id="1210090.GCA_001613185_00279"/>
<keyword evidence="2" id="KW-0808">Transferase</keyword>
<accession>A0A366DV07</accession>
<evidence type="ECO:0000313" key="3">
    <source>
        <dbReference type="Proteomes" id="UP000252586"/>
    </source>
</evidence>
<dbReference type="InterPro" id="IPR051678">
    <property type="entry name" value="AGP_Transferase"/>
</dbReference>
<dbReference type="InterPro" id="IPR002575">
    <property type="entry name" value="Aminoglycoside_PTrfase"/>
</dbReference>
<dbReference type="PANTHER" id="PTHR21310">
    <property type="entry name" value="AMINOGLYCOSIDE PHOSPHOTRANSFERASE-RELATED-RELATED"/>
    <property type="match status" value="1"/>
</dbReference>
<sequence>MDVLDEHRSLLTCLLPDDAVAECEVRQGQFHHVVLGRDRVVCFPRTEAAAARLPARAAVLRALSGLGLGVATPEPIAESEEPAYLVLTRIPGQPLPESALSRPGAPEAVARQLAELLSSLASAGTAPLPEAPADRWEVFADEVRAGLFPLMSAAGRVRATRELDALDTLPHLTTAIVHGDLGGENLLWDTGNPPRLLGVVDWDDACLGDPAEDLAALSATYPPAVLEPLLALLGTDPPTRTRIATLRATFALQQALSAHRDGDEEELADGLAGYR</sequence>
<dbReference type="Pfam" id="PF01636">
    <property type="entry name" value="APH"/>
    <property type="match status" value="1"/>
</dbReference>
<evidence type="ECO:0000259" key="1">
    <source>
        <dbReference type="Pfam" id="PF01636"/>
    </source>
</evidence>
<dbReference type="EMBL" id="QNRE01000002">
    <property type="protein sequence ID" value="RBO93926.1"/>
    <property type="molecule type" value="Genomic_DNA"/>
</dbReference>
<dbReference type="InterPro" id="IPR011009">
    <property type="entry name" value="Kinase-like_dom_sf"/>
</dbReference>
<reference evidence="2 3" key="1">
    <citation type="submission" date="2018-06" db="EMBL/GenBank/DDBJ databases">
        <title>Genomic Encyclopedia of Type Strains, Phase IV (KMG-IV): sequencing the most valuable type-strain genomes for metagenomic binning, comparative biology and taxonomic classification.</title>
        <authorList>
            <person name="Goeker M."/>
        </authorList>
    </citation>
    <scope>NUCLEOTIDE SEQUENCE [LARGE SCALE GENOMIC DNA]</scope>
    <source>
        <strain evidence="2 3">DSM 44599</strain>
    </source>
</reference>
<protein>
    <submittedName>
        <fullName evidence="2">Phosphotransferase family enzyme</fullName>
    </submittedName>
</protein>
<proteinExistence type="predicted"/>
<dbReference type="RefSeq" id="WP_067501823.1">
    <property type="nucleotide sequence ID" value="NZ_QNRE01000002.1"/>
</dbReference>
<name>A0A366DV07_9NOCA</name>
<dbReference type="OrthoDB" id="9797603at2"/>
<gene>
    <name evidence="2" type="ORF">DFR74_102346</name>
</gene>